<dbReference type="EMBL" id="FOWR01000028">
    <property type="protein sequence ID" value="SFP88251.1"/>
    <property type="molecule type" value="Genomic_DNA"/>
</dbReference>
<evidence type="ECO:0000256" key="5">
    <source>
        <dbReference type="ARBA" id="ARBA00023163"/>
    </source>
</evidence>
<dbReference type="InterPro" id="IPR000524">
    <property type="entry name" value="Tscrpt_reg_HTH_GntR"/>
</dbReference>
<evidence type="ECO:0000256" key="4">
    <source>
        <dbReference type="ARBA" id="ARBA00023125"/>
    </source>
</evidence>
<dbReference type="SMART" id="SM00345">
    <property type="entry name" value="HTH_GNTR"/>
    <property type="match status" value="1"/>
</dbReference>
<organism evidence="7 8">
    <name type="scientific">Enterovibrio norvegicus DSM 15893</name>
    <dbReference type="NCBI Taxonomy" id="1121869"/>
    <lineage>
        <taxon>Bacteria</taxon>
        <taxon>Pseudomonadati</taxon>
        <taxon>Pseudomonadota</taxon>
        <taxon>Gammaproteobacteria</taxon>
        <taxon>Vibrionales</taxon>
        <taxon>Vibrionaceae</taxon>
        <taxon>Enterovibrio</taxon>
    </lineage>
</organism>
<dbReference type="Gene3D" id="3.90.1150.10">
    <property type="entry name" value="Aspartate Aminotransferase, domain 1"/>
    <property type="match status" value="1"/>
</dbReference>
<dbReference type="Pfam" id="PF00155">
    <property type="entry name" value="Aminotran_1_2"/>
    <property type="match status" value="1"/>
</dbReference>
<evidence type="ECO:0000256" key="2">
    <source>
        <dbReference type="ARBA" id="ARBA00022898"/>
    </source>
</evidence>
<dbReference type="GO" id="GO:0030170">
    <property type="term" value="F:pyridoxal phosphate binding"/>
    <property type="evidence" value="ECO:0007669"/>
    <property type="project" value="InterPro"/>
</dbReference>
<keyword evidence="3" id="KW-0805">Transcription regulation</keyword>
<dbReference type="GO" id="GO:0003677">
    <property type="term" value="F:DNA binding"/>
    <property type="evidence" value="ECO:0007669"/>
    <property type="project" value="UniProtKB-KW"/>
</dbReference>
<reference evidence="7 8" key="1">
    <citation type="submission" date="2016-10" db="EMBL/GenBank/DDBJ databases">
        <authorList>
            <person name="de Groot N.N."/>
        </authorList>
    </citation>
    <scope>NUCLEOTIDE SEQUENCE [LARGE SCALE GENOMIC DNA]</scope>
    <source>
        <strain evidence="7 8">DSM 15893</strain>
    </source>
</reference>
<dbReference type="Gene3D" id="1.10.10.10">
    <property type="entry name" value="Winged helix-like DNA-binding domain superfamily/Winged helix DNA-binding domain"/>
    <property type="match status" value="1"/>
</dbReference>
<dbReference type="GO" id="GO:0008483">
    <property type="term" value="F:transaminase activity"/>
    <property type="evidence" value="ECO:0007669"/>
    <property type="project" value="UniProtKB-KW"/>
</dbReference>
<keyword evidence="5" id="KW-0804">Transcription</keyword>
<name>A0A1I5TZB5_9GAMM</name>
<dbReference type="PANTHER" id="PTHR46577:SF1">
    <property type="entry name" value="HTH-TYPE TRANSCRIPTIONAL REGULATORY PROTEIN GABR"/>
    <property type="match status" value="1"/>
</dbReference>
<dbReference type="CDD" id="cd00609">
    <property type="entry name" value="AAT_like"/>
    <property type="match status" value="1"/>
</dbReference>
<evidence type="ECO:0000313" key="8">
    <source>
        <dbReference type="Proteomes" id="UP000182692"/>
    </source>
</evidence>
<dbReference type="Gene3D" id="3.40.640.10">
    <property type="entry name" value="Type I PLP-dependent aspartate aminotransferase-like (Major domain)"/>
    <property type="match status" value="1"/>
</dbReference>
<proteinExistence type="inferred from homology"/>
<dbReference type="STRING" id="1121869.SAMN03084138_03388"/>
<keyword evidence="4 7" id="KW-0238">DNA-binding</keyword>
<dbReference type="PANTHER" id="PTHR46577">
    <property type="entry name" value="HTH-TYPE TRANSCRIPTIONAL REGULATORY PROTEIN GABR"/>
    <property type="match status" value="1"/>
</dbReference>
<dbReference type="InterPro" id="IPR036390">
    <property type="entry name" value="WH_DNA-bd_sf"/>
</dbReference>
<comment type="similarity">
    <text evidence="1">In the C-terminal section; belongs to the class-I pyridoxal-phosphate-dependent aminotransferase family.</text>
</comment>
<dbReference type="InterPro" id="IPR036388">
    <property type="entry name" value="WH-like_DNA-bd_sf"/>
</dbReference>
<dbReference type="SUPFAM" id="SSF53383">
    <property type="entry name" value="PLP-dependent transferases"/>
    <property type="match status" value="1"/>
</dbReference>
<dbReference type="Pfam" id="PF00392">
    <property type="entry name" value="GntR"/>
    <property type="match status" value="1"/>
</dbReference>
<dbReference type="InterPro" id="IPR004839">
    <property type="entry name" value="Aminotransferase_I/II_large"/>
</dbReference>
<evidence type="ECO:0000259" key="6">
    <source>
        <dbReference type="PROSITE" id="PS50949"/>
    </source>
</evidence>
<evidence type="ECO:0000256" key="1">
    <source>
        <dbReference type="ARBA" id="ARBA00005384"/>
    </source>
</evidence>
<keyword evidence="2" id="KW-0663">Pyridoxal phosphate</keyword>
<evidence type="ECO:0000256" key="3">
    <source>
        <dbReference type="ARBA" id="ARBA00023015"/>
    </source>
</evidence>
<dbReference type="Proteomes" id="UP000182692">
    <property type="component" value="Unassembled WGS sequence"/>
</dbReference>
<dbReference type="RefSeq" id="WP_074927861.1">
    <property type="nucleotide sequence ID" value="NZ_FOWR01000028.1"/>
</dbReference>
<keyword evidence="7" id="KW-0032">Aminotransferase</keyword>
<protein>
    <submittedName>
        <fullName evidence="7">DNA-binding transcriptional regulator, MocR family, contains an aminotransferase domain</fullName>
    </submittedName>
</protein>
<sequence>MSETKFKDIARQIEQRIDEGIYPPNAKLPPHRELAAELDTTPATISKAYKLLAEMNRVESFVGRGTFVVGESQLNQAIQPGESDTEFNFSILQPYVLQNLSSLRTAYQKASLAFTPELLVYTDHSGHHAHREAGAMWAKRYGLNSATASNVLLTNGAQHALSLLVETLTQPGDVIAVEMLTYPGILAIASLAGRQIIGIDMDEDGLIPSALETVLHTHKPKLVIAIPSHQNPTGITMPIQRRQAIAAIIEQSAAYLVEDDIYGFLNEDTLPAICHWLPEKGIHVSGLSKAISPAMRCGFVVAPEHLLPVLNAHIRANVWLASPMNFIVAEQLINSGDAFSMADTQRDIAKQRQAIAKDILGDVISESDGYHVWVTLPAHWQQERFVMEAKQRDLIVTSGSYFVAGNTNPNCIRLSLMSIKHNEALKQGLRALKALLESHEVSLAPF</sequence>
<dbReference type="SUPFAM" id="SSF46785">
    <property type="entry name" value="Winged helix' DNA-binding domain"/>
    <property type="match status" value="1"/>
</dbReference>
<dbReference type="InterPro" id="IPR015421">
    <property type="entry name" value="PyrdxlP-dep_Trfase_major"/>
</dbReference>
<feature type="domain" description="HTH gntR-type" evidence="6">
    <location>
        <begin position="3"/>
        <end position="71"/>
    </location>
</feature>
<evidence type="ECO:0000313" key="7">
    <source>
        <dbReference type="EMBL" id="SFP88251.1"/>
    </source>
</evidence>
<dbReference type="InterPro" id="IPR051446">
    <property type="entry name" value="HTH_trans_reg/aminotransferase"/>
</dbReference>
<dbReference type="OrthoDB" id="9804020at2"/>
<keyword evidence="7" id="KW-0808">Transferase</keyword>
<gene>
    <name evidence="7" type="ORF">SAMN03084138_03388</name>
</gene>
<accession>A0A1I5TZB5</accession>
<dbReference type="InterPro" id="IPR015424">
    <property type="entry name" value="PyrdxlP-dep_Trfase"/>
</dbReference>
<dbReference type="InterPro" id="IPR015422">
    <property type="entry name" value="PyrdxlP-dep_Trfase_small"/>
</dbReference>
<dbReference type="GeneID" id="35874315"/>
<dbReference type="CDD" id="cd07377">
    <property type="entry name" value="WHTH_GntR"/>
    <property type="match status" value="1"/>
</dbReference>
<dbReference type="GO" id="GO:0003700">
    <property type="term" value="F:DNA-binding transcription factor activity"/>
    <property type="evidence" value="ECO:0007669"/>
    <property type="project" value="InterPro"/>
</dbReference>
<dbReference type="PROSITE" id="PS50949">
    <property type="entry name" value="HTH_GNTR"/>
    <property type="match status" value="1"/>
</dbReference>
<dbReference type="AlphaFoldDB" id="A0A1I5TZB5"/>